<feature type="transmembrane region" description="Helical" evidence="5">
    <location>
        <begin position="12"/>
        <end position="39"/>
    </location>
</feature>
<name>A0A6N9TCX2_9ALTE</name>
<sequence>MMASLENIENIESYLLALGLVLMIAELLLGFSIILLFTLGVSLLITSGLVFLDVFESSLLNLFIAVSVLDTLLMVLLWKPMKYLQRDKAPQSVKSDLVGNVIELTQDTGPTHPSTVHYSGVTWKVKCSEMLPAGTQVVIEDVEVGSLIVKINR</sequence>
<organism evidence="7 8">
    <name type="scientific">Alteromonas genovensis</name>
    <dbReference type="NCBI Taxonomy" id="471225"/>
    <lineage>
        <taxon>Bacteria</taxon>
        <taxon>Pseudomonadati</taxon>
        <taxon>Pseudomonadota</taxon>
        <taxon>Gammaproteobacteria</taxon>
        <taxon>Alteromonadales</taxon>
        <taxon>Alteromonadaceae</taxon>
        <taxon>Alteromonas/Salinimonas group</taxon>
        <taxon>Alteromonas</taxon>
    </lineage>
</organism>
<feature type="transmembrane region" description="Helical" evidence="5">
    <location>
        <begin position="59"/>
        <end position="78"/>
    </location>
</feature>
<comment type="subcellular location">
    <subcellularLocation>
        <location evidence="1">Membrane</location>
        <topology evidence="1">Multi-pass membrane protein</topology>
    </subcellularLocation>
</comment>
<accession>A0A6N9TCX2</accession>
<dbReference type="RefSeq" id="WP_163105547.1">
    <property type="nucleotide sequence ID" value="NZ_JAAAWO010000003.1"/>
</dbReference>
<dbReference type="PANTHER" id="PTHR33507">
    <property type="entry name" value="INNER MEMBRANE PROTEIN YBBJ"/>
    <property type="match status" value="1"/>
</dbReference>
<proteinExistence type="predicted"/>
<comment type="caution">
    <text evidence="7">The sequence shown here is derived from an EMBL/GenBank/DDBJ whole genome shotgun (WGS) entry which is preliminary data.</text>
</comment>
<keyword evidence="4 5" id="KW-0472">Membrane</keyword>
<evidence type="ECO:0000256" key="5">
    <source>
        <dbReference type="SAM" id="Phobius"/>
    </source>
</evidence>
<dbReference type="Proteomes" id="UP000471381">
    <property type="component" value="Unassembled WGS sequence"/>
</dbReference>
<dbReference type="GO" id="GO:0005886">
    <property type="term" value="C:plasma membrane"/>
    <property type="evidence" value="ECO:0007669"/>
    <property type="project" value="TreeGrafter"/>
</dbReference>
<keyword evidence="2 5" id="KW-0812">Transmembrane</keyword>
<dbReference type="InterPro" id="IPR052165">
    <property type="entry name" value="Membrane_assoc_protease"/>
</dbReference>
<dbReference type="Gene3D" id="2.40.50.140">
    <property type="entry name" value="Nucleic acid-binding proteins"/>
    <property type="match status" value="1"/>
</dbReference>
<feature type="domain" description="NfeD-like C-terminal" evidence="6">
    <location>
        <begin position="96"/>
        <end position="150"/>
    </location>
</feature>
<evidence type="ECO:0000313" key="7">
    <source>
        <dbReference type="EMBL" id="NDW14991.1"/>
    </source>
</evidence>
<dbReference type="PANTHER" id="PTHR33507:SF3">
    <property type="entry name" value="INNER MEMBRANE PROTEIN YBBJ"/>
    <property type="match status" value="1"/>
</dbReference>
<evidence type="ECO:0000256" key="4">
    <source>
        <dbReference type="ARBA" id="ARBA00023136"/>
    </source>
</evidence>
<evidence type="ECO:0000256" key="1">
    <source>
        <dbReference type="ARBA" id="ARBA00004141"/>
    </source>
</evidence>
<keyword evidence="3 5" id="KW-1133">Transmembrane helix</keyword>
<dbReference type="AlphaFoldDB" id="A0A6N9TCX2"/>
<dbReference type="EMBL" id="JAAAWO010000003">
    <property type="protein sequence ID" value="NDW14991.1"/>
    <property type="molecule type" value="Genomic_DNA"/>
</dbReference>
<dbReference type="InterPro" id="IPR002810">
    <property type="entry name" value="NfeD-like_C"/>
</dbReference>
<evidence type="ECO:0000256" key="2">
    <source>
        <dbReference type="ARBA" id="ARBA00022692"/>
    </source>
</evidence>
<evidence type="ECO:0000256" key="3">
    <source>
        <dbReference type="ARBA" id="ARBA00022989"/>
    </source>
</evidence>
<dbReference type="Pfam" id="PF01957">
    <property type="entry name" value="NfeD"/>
    <property type="match status" value="1"/>
</dbReference>
<dbReference type="InterPro" id="IPR012340">
    <property type="entry name" value="NA-bd_OB-fold"/>
</dbReference>
<gene>
    <name evidence="7" type="ORF">GTQ48_05530</name>
</gene>
<protein>
    <recommendedName>
        <fullName evidence="6">NfeD-like C-terminal domain-containing protein</fullName>
    </recommendedName>
</protein>
<evidence type="ECO:0000313" key="8">
    <source>
        <dbReference type="Proteomes" id="UP000471381"/>
    </source>
</evidence>
<keyword evidence="8" id="KW-1185">Reference proteome</keyword>
<reference evidence="7 8" key="1">
    <citation type="submission" date="2020-01" db="EMBL/GenBank/DDBJ databases">
        <title>Genomes of bacteria type strains.</title>
        <authorList>
            <person name="Chen J."/>
            <person name="Zhu S."/>
            <person name="Yang J."/>
        </authorList>
    </citation>
    <scope>NUCLEOTIDE SEQUENCE [LARGE SCALE GENOMIC DNA]</scope>
    <source>
        <strain evidence="7 8">LMG 24078</strain>
    </source>
</reference>
<evidence type="ECO:0000259" key="6">
    <source>
        <dbReference type="Pfam" id="PF01957"/>
    </source>
</evidence>